<evidence type="ECO:0000256" key="4">
    <source>
        <dbReference type="ARBA" id="ARBA00022807"/>
    </source>
</evidence>
<name>A0ABW6A7Z0_9BACT</name>
<dbReference type="Pfam" id="PF18348">
    <property type="entry name" value="SH3_16"/>
    <property type="match status" value="1"/>
</dbReference>
<dbReference type="SUPFAM" id="SSF54001">
    <property type="entry name" value="Cysteine proteinases"/>
    <property type="match status" value="1"/>
</dbReference>
<evidence type="ECO:0000313" key="7">
    <source>
        <dbReference type="EMBL" id="MFD2921465.1"/>
    </source>
</evidence>
<dbReference type="PROSITE" id="PS51935">
    <property type="entry name" value="NLPC_P60"/>
    <property type="match status" value="1"/>
</dbReference>
<dbReference type="InterPro" id="IPR000064">
    <property type="entry name" value="NLP_P60_dom"/>
</dbReference>
<dbReference type="Pfam" id="PF00877">
    <property type="entry name" value="NLPC_P60"/>
    <property type="match status" value="1"/>
</dbReference>
<evidence type="ECO:0000259" key="6">
    <source>
        <dbReference type="PROSITE" id="PS51935"/>
    </source>
</evidence>
<feature type="domain" description="SH3b" evidence="5">
    <location>
        <begin position="1"/>
        <end position="66"/>
    </location>
</feature>
<comment type="caution">
    <text evidence="7">The sequence shown here is derived from an EMBL/GenBank/DDBJ whole genome shotgun (WGS) entry which is preliminary data.</text>
</comment>
<proteinExistence type="inferred from homology"/>
<dbReference type="EMBL" id="JBHUOZ010000003">
    <property type="protein sequence ID" value="MFD2921465.1"/>
    <property type="molecule type" value="Genomic_DNA"/>
</dbReference>
<protein>
    <submittedName>
        <fullName evidence="7">NlpC/P60 family protein</fullName>
    </submittedName>
</protein>
<dbReference type="InterPro" id="IPR038765">
    <property type="entry name" value="Papain-like_cys_pep_sf"/>
</dbReference>
<dbReference type="InterPro" id="IPR003646">
    <property type="entry name" value="SH3-like_bac-type"/>
</dbReference>
<dbReference type="RefSeq" id="WP_386101822.1">
    <property type="nucleotide sequence ID" value="NZ_JBHUOZ010000003.1"/>
</dbReference>
<keyword evidence="4" id="KW-0788">Thiol protease</keyword>
<dbReference type="Proteomes" id="UP001597511">
    <property type="component" value="Unassembled WGS sequence"/>
</dbReference>
<gene>
    <name evidence="7" type="ORF">ACFS6H_17185</name>
</gene>
<accession>A0ABW6A7Z0</accession>
<dbReference type="Gene3D" id="2.30.30.40">
    <property type="entry name" value="SH3 Domains"/>
    <property type="match status" value="1"/>
</dbReference>
<keyword evidence="8" id="KW-1185">Reference proteome</keyword>
<comment type="similarity">
    <text evidence="1">Belongs to the peptidase C40 family.</text>
</comment>
<evidence type="ECO:0000256" key="3">
    <source>
        <dbReference type="ARBA" id="ARBA00022801"/>
    </source>
</evidence>
<keyword evidence="3" id="KW-0378">Hydrolase</keyword>
<evidence type="ECO:0000256" key="2">
    <source>
        <dbReference type="ARBA" id="ARBA00022670"/>
    </source>
</evidence>
<dbReference type="PANTHER" id="PTHR47053">
    <property type="entry name" value="MUREIN DD-ENDOPEPTIDASE MEPH-RELATED"/>
    <property type="match status" value="1"/>
</dbReference>
<evidence type="ECO:0000259" key="5">
    <source>
        <dbReference type="PROSITE" id="PS51781"/>
    </source>
</evidence>
<dbReference type="Gene3D" id="3.90.1720.10">
    <property type="entry name" value="endopeptidase domain like (from Nostoc punctiforme)"/>
    <property type="match status" value="1"/>
</dbReference>
<sequence>MEYAIVTVPAAPVRRKPKHQAEMVNQLLFGEAVKILKAKNSTWIKVRSLYDDYEGWLTYHMIYPVKKSIAENPVHFVSTDLLAAITVKDVQMHIPAGSSLRVDAPEALPEGERFPFFNGTVVNTDNAVPSTELVLAYTKKWLNAPYMWGGRTPLGVDCSGFAQVIYKQMGIKLPRDAWQQAQGGQTIKKLKDATTGDLAFFDDKDEIVHVGILLSPTDIIHAAGKVRIDTIDKDGIINVDTGKRTHSLRAIKRFWGTVNQ</sequence>
<dbReference type="InterPro" id="IPR041382">
    <property type="entry name" value="SH3_16"/>
</dbReference>
<keyword evidence="2" id="KW-0645">Protease</keyword>
<dbReference type="PANTHER" id="PTHR47053:SF1">
    <property type="entry name" value="MUREIN DD-ENDOPEPTIDASE MEPH-RELATED"/>
    <property type="match status" value="1"/>
</dbReference>
<reference evidence="8" key="1">
    <citation type="journal article" date="2019" name="Int. J. Syst. Evol. Microbiol.">
        <title>The Global Catalogue of Microorganisms (GCM) 10K type strain sequencing project: providing services to taxonomists for standard genome sequencing and annotation.</title>
        <authorList>
            <consortium name="The Broad Institute Genomics Platform"/>
            <consortium name="The Broad Institute Genome Sequencing Center for Infectious Disease"/>
            <person name="Wu L."/>
            <person name="Ma J."/>
        </authorList>
    </citation>
    <scope>NUCLEOTIDE SEQUENCE [LARGE SCALE GENOMIC DNA]</scope>
    <source>
        <strain evidence="8">KCTC 23299</strain>
    </source>
</reference>
<dbReference type="PROSITE" id="PS51781">
    <property type="entry name" value="SH3B"/>
    <property type="match status" value="1"/>
</dbReference>
<feature type="domain" description="NlpC/P60" evidence="6">
    <location>
        <begin position="128"/>
        <end position="255"/>
    </location>
</feature>
<dbReference type="InterPro" id="IPR051202">
    <property type="entry name" value="Peptidase_C40"/>
</dbReference>
<evidence type="ECO:0000256" key="1">
    <source>
        <dbReference type="ARBA" id="ARBA00007074"/>
    </source>
</evidence>
<organism evidence="7 8">
    <name type="scientific">Terrimonas rubra</name>
    <dbReference type="NCBI Taxonomy" id="1035890"/>
    <lineage>
        <taxon>Bacteria</taxon>
        <taxon>Pseudomonadati</taxon>
        <taxon>Bacteroidota</taxon>
        <taxon>Chitinophagia</taxon>
        <taxon>Chitinophagales</taxon>
        <taxon>Chitinophagaceae</taxon>
        <taxon>Terrimonas</taxon>
    </lineage>
</organism>
<evidence type="ECO:0000313" key="8">
    <source>
        <dbReference type="Proteomes" id="UP001597511"/>
    </source>
</evidence>